<sequence>MAKYDPLVRYLRRQKALEVELSFRDIERILGGLLPKASANPQWWLVDGAALAPPQQRAFAEAGYKPELDFHLERVRFIKSLAPAAASGREDQATSFHS</sequence>
<organism evidence="2 3">
    <name type="scientific">Brevundimonas bullata</name>
    <dbReference type="NCBI Taxonomy" id="13160"/>
    <lineage>
        <taxon>Bacteria</taxon>
        <taxon>Pseudomonadati</taxon>
        <taxon>Pseudomonadota</taxon>
        <taxon>Alphaproteobacteria</taxon>
        <taxon>Caulobacterales</taxon>
        <taxon>Caulobacteraceae</taxon>
        <taxon>Brevundimonas</taxon>
    </lineage>
</organism>
<dbReference type="Pfam" id="PF24698">
    <property type="entry name" value="DUF7662"/>
    <property type="match status" value="1"/>
</dbReference>
<dbReference type="InterPro" id="IPR056079">
    <property type="entry name" value="DUF7662"/>
</dbReference>
<proteinExistence type="predicted"/>
<comment type="caution">
    <text evidence="2">The sequence shown here is derived from an EMBL/GenBank/DDBJ whole genome shotgun (WGS) entry which is preliminary data.</text>
</comment>
<dbReference type="EMBL" id="JACHKY010000006">
    <property type="protein sequence ID" value="MBB4799558.1"/>
    <property type="molecule type" value="Genomic_DNA"/>
</dbReference>
<feature type="domain" description="DUF7662" evidence="1">
    <location>
        <begin position="4"/>
        <end position="66"/>
    </location>
</feature>
<name>A0A7W7ISL5_9CAUL</name>
<protein>
    <recommendedName>
        <fullName evidence="1">DUF7662 domain-containing protein</fullName>
    </recommendedName>
</protein>
<gene>
    <name evidence="2" type="ORF">HNP32_003316</name>
</gene>
<evidence type="ECO:0000259" key="1">
    <source>
        <dbReference type="Pfam" id="PF24698"/>
    </source>
</evidence>
<dbReference type="AlphaFoldDB" id="A0A7W7ISL5"/>
<accession>A0A7W7ISL5</accession>
<dbReference type="Proteomes" id="UP000539957">
    <property type="component" value="Unassembled WGS sequence"/>
</dbReference>
<evidence type="ECO:0000313" key="3">
    <source>
        <dbReference type="Proteomes" id="UP000539957"/>
    </source>
</evidence>
<evidence type="ECO:0000313" key="2">
    <source>
        <dbReference type="EMBL" id="MBB4799558.1"/>
    </source>
</evidence>
<dbReference type="RefSeq" id="WP_184273027.1">
    <property type="nucleotide sequence ID" value="NZ_CP194722.1"/>
</dbReference>
<reference evidence="2 3" key="1">
    <citation type="submission" date="2020-08" db="EMBL/GenBank/DDBJ databases">
        <title>Functional genomics of gut bacteria from endangered species of beetles.</title>
        <authorList>
            <person name="Carlos-Shanley C."/>
        </authorList>
    </citation>
    <scope>NUCLEOTIDE SEQUENCE [LARGE SCALE GENOMIC DNA]</scope>
    <source>
        <strain evidence="2 3">S00123</strain>
    </source>
</reference>
<keyword evidence="3" id="KW-1185">Reference proteome</keyword>